<dbReference type="OrthoDB" id="9792500at2"/>
<dbReference type="InterPro" id="IPR006016">
    <property type="entry name" value="UspA"/>
</dbReference>
<dbReference type="Proteomes" id="UP000245911">
    <property type="component" value="Unassembled WGS sequence"/>
</dbReference>
<gene>
    <name evidence="2" type="ORF">DDE20_07580</name>
</gene>
<organism evidence="2 3">
    <name type="scientific">Pararhodobacter oceanensis</name>
    <dbReference type="NCBI Taxonomy" id="2172121"/>
    <lineage>
        <taxon>Bacteria</taxon>
        <taxon>Pseudomonadati</taxon>
        <taxon>Pseudomonadota</taxon>
        <taxon>Alphaproteobacteria</taxon>
        <taxon>Rhodobacterales</taxon>
        <taxon>Paracoccaceae</taxon>
        <taxon>Pararhodobacter</taxon>
    </lineage>
</organism>
<evidence type="ECO:0000259" key="1">
    <source>
        <dbReference type="Pfam" id="PF00582"/>
    </source>
</evidence>
<name>A0A2T8HWZ7_9RHOB</name>
<dbReference type="RefSeq" id="WP_116557834.1">
    <property type="nucleotide sequence ID" value="NZ_QDKM01000002.1"/>
</dbReference>
<proteinExistence type="predicted"/>
<keyword evidence="3" id="KW-1185">Reference proteome</keyword>
<dbReference type="Pfam" id="PF00582">
    <property type="entry name" value="Usp"/>
    <property type="match status" value="1"/>
</dbReference>
<reference evidence="2 3" key="1">
    <citation type="submission" date="2018-04" db="EMBL/GenBank/DDBJ databases">
        <title>Pararhodobacter oceanense sp. nov., isolated from marine intertidal sediment.</title>
        <authorList>
            <person name="Wang X.-L."/>
            <person name="Du Z.-J."/>
        </authorList>
    </citation>
    <scope>NUCLEOTIDE SEQUENCE [LARGE SCALE GENOMIC DNA]</scope>
    <source>
        <strain evidence="2 3">AM505</strain>
    </source>
</reference>
<dbReference type="CDD" id="cd00293">
    <property type="entry name" value="USP-like"/>
    <property type="match status" value="1"/>
</dbReference>
<accession>A0A2T8HWZ7</accession>
<dbReference type="Gene3D" id="3.40.50.620">
    <property type="entry name" value="HUPs"/>
    <property type="match status" value="1"/>
</dbReference>
<dbReference type="AlphaFoldDB" id="A0A2T8HWZ7"/>
<comment type="caution">
    <text evidence="2">The sequence shown here is derived from an EMBL/GenBank/DDBJ whole genome shotgun (WGS) entry which is preliminary data.</text>
</comment>
<dbReference type="SUPFAM" id="SSF52402">
    <property type="entry name" value="Adenine nucleotide alpha hydrolases-like"/>
    <property type="match status" value="1"/>
</dbReference>
<protein>
    <submittedName>
        <fullName evidence="2">Universal stress protein</fullName>
    </submittedName>
</protein>
<dbReference type="InterPro" id="IPR014729">
    <property type="entry name" value="Rossmann-like_a/b/a_fold"/>
</dbReference>
<evidence type="ECO:0000313" key="2">
    <source>
        <dbReference type="EMBL" id="PVH29945.1"/>
    </source>
</evidence>
<dbReference type="EMBL" id="QDKM01000002">
    <property type="protein sequence ID" value="PVH29945.1"/>
    <property type="molecule type" value="Genomic_DNA"/>
</dbReference>
<feature type="domain" description="UspA" evidence="1">
    <location>
        <begin position="1"/>
        <end position="133"/>
    </location>
</feature>
<evidence type="ECO:0000313" key="3">
    <source>
        <dbReference type="Proteomes" id="UP000245911"/>
    </source>
</evidence>
<sequence>MYRNILVPVAYDAGFNSQREIAVARALLAPGGKVHLLHVMDPAPVIAISYEPEGWREEMIAAIKADLTSKADTLPDARIDVIDGEPGHAILDAEQARGIDCIVLASHRSDPSLFGSTASWIARHATCAVHLIR</sequence>